<reference evidence="2 3" key="1">
    <citation type="journal article" date="2018" name="Mycol. Prog.">
        <title>Coniella lustricola, a new species from submerged detritus.</title>
        <authorList>
            <person name="Raudabaugh D.B."/>
            <person name="Iturriaga T."/>
            <person name="Carver A."/>
            <person name="Mondo S."/>
            <person name="Pangilinan J."/>
            <person name="Lipzen A."/>
            <person name="He G."/>
            <person name="Amirebrahimi M."/>
            <person name="Grigoriev I.V."/>
            <person name="Miller A.N."/>
        </authorList>
    </citation>
    <scope>NUCLEOTIDE SEQUENCE [LARGE SCALE GENOMIC DNA]</scope>
    <source>
        <strain evidence="2 3">B22-T-1</strain>
    </source>
</reference>
<feature type="compositionally biased region" description="Low complexity" evidence="1">
    <location>
        <begin position="460"/>
        <end position="472"/>
    </location>
</feature>
<dbReference type="OrthoDB" id="5226478at2759"/>
<keyword evidence="3" id="KW-1185">Reference proteome</keyword>
<dbReference type="InParanoid" id="A0A2T3AJG0"/>
<feature type="compositionally biased region" description="Basic residues" evidence="1">
    <location>
        <begin position="107"/>
        <end position="116"/>
    </location>
</feature>
<protein>
    <submittedName>
        <fullName evidence="2">Uncharacterized protein</fullName>
    </submittedName>
</protein>
<name>A0A2T3AJG0_9PEZI</name>
<evidence type="ECO:0000313" key="3">
    <source>
        <dbReference type="Proteomes" id="UP000241462"/>
    </source>
</evidence>
<feature type="region of interest" description="Disordered" evidence="1">
    <location>
        <begin position="102"/>
        <end position="132"/>
    </location>
</feature>
<feature type="region of interest" description="Disordered" evidence="1">
    <location>
        <begin position="380"/>
        <end position="450"/>
    </location>
</feature>
<organism evidence="2 3">
    <name type="scientific">Coniella lustricola</name>
    <dbReference type="NCBI Taxonomy" id="2025994"/>
    <lineage>
        <taxon>Eukaryota</taxon>
        <taxon>Fungi</taxon>
        <taxon>Dikarya</taxon>
        <taxon>Ascomycota</taxon>
        <taxon>Pezizomycotina</taxon>
        <taxon>Sordariomycetes</taxon>
        <taxon>Sordariomycetidae</taxon>
        <taxon>Diaporthales</taxon>
        <taxon>Schizoparmaceae</taxon>
        <taxon>Coniella</taxon>
    </lineage>
</organism>
<proteinExistence type="predicted"/>
<feature type="compositionally biased region" description="Basic and acidic residues" evidence="1">
    <location>
        <begin position="423"/>
        <end position="443"/>
    </location>
</feature>
<evidence type="ECO:0000313" key="2">
    <source>
        <dbReference type="EMBL" id="PSS00698.1"/>
    </source>
</evidence>
<feature type="region of interest" description="Disordered" evidence="1">
    <location>
        <begin position="460"/>
        <end position="479"/>
    </location>
</feature>
<dbReference type="EMBL" id="KZ678382">
    <property type="protein sequence ID" value="PSS00698.1"/>
    <property type="molecule type" value="Genomic_DNA"/>
</dbReference>
<gene>
    <name evidence="2" type="ORF">BD289DRAFT_479381</name>
</gene>
<dbReference type="Proteomes" id="UP000241462">
    <property type="component" value="Unassembled WGS sequence"/>
</dbReference>
<accession>A0A2T3AJG0</accession>
<sequence>MNHMQESTSKLSQQSDIKLTADPMAALFDDGGVYNYQAGNQASGVFSRELCETQPSLNSSALVDDPVGSNNFTEQSPISPGSMTNTTSVSLAQNSTSAVCGTDKSGFKRPLHKNLHPSRIQDAGPTQHPDPKFRPYGPNQWTDILHDHTLLRFISKNEIGDIKKHCEKLGQTEQGSTSGPVLIDNGPYDTSDARAVWKYCTVYIKRRDQLRNNVSAKKSRSRKDNEVKHWKSIALAAGAHDKPFRFQEDDMAYDPAHEKAGLISQETQEAIDEMRQNWNVLFGCDGGVGGNLAALQTSLESGPIGGLPVDTEPNMMSLVESQAQFPSPDMFNLSDASIHAEVYGAPSVASTSLSPDFGSVQLPQGQLPLPAFQGAADAALRRSPTIRSSTQVNSPAVQLSSDYCRTRAPNRGQGHAQCLSEMQKARQQKDAQRHSRGQTKEQHQNGSLMNSPASYASAALASASSNMPPNANRLAHASQLASNESDSSLYIDPELINLTMEQQTEWDQFQAGRL</sequence>
<dbReference type="AlphaFoldDB" id="A0A2T3AJG0"/>
<feature type="compositionally biased region" description="Polar residues" evidence="1">
    <location>
        <begin position="385"/>
        <end position="403"/>
    </location>
</feature>
<evidence type="ECO:0000256" key="1">
    <source>
        <dbReference type="SAM" id="MobiDB-lite"/>
    </source>
</evidence>